<feature type="transmembrane region" description="Helical" evidence="1">
    <location>
        <begin position="21"/>
        <end position="42"/>
    </location>
</feature>
<dbReference type="HOGENOM" id="CLU_026005_0_0_5"/>
<organism evidence="3 4">
    <name type="scientific">Aurantimonas manganoxydans (strain ATCC BAA-1229 / DSM 21871 / SI85-9A1)</name>
    <dbReference type="NCBI Taxonomy" id="287752"/>
    <lineage>
        <taxon>Bacteria</taxon>
        <taxon>Pseudomonadati</taxon>
        <taxon>Pseudomonadota</taxon>
        <taxon>Alphaproteobacteria</taxon>
        <taxon>Hyphomicrobiales</taxon>
        <taxon>Aurantimonadaceae</taxon>
        <taxon>Aurantimonas</taxon>
    </lineage>
</organism>
<sequence length="593" mass="64490">MGEIDLVKSAFRKRFWTAKSGNVAVVFGLTLPILACCMGAAVDISGIYASKRNLQHSVDIAALAAGREYSNNQQDSHLSKVAEGYFFENAGADARANTDFSYDGIFNEDGSTVLQVSAARRHPTIFGDLLSFVTAGELDWRAFPLAARSQIVVQNQSIELVMVLDNSGSMTGRPKSGGGKRKIDTIKEAAIGLTGQFLKGAASSTLKLPVQFGVVPFAAAVNIGPDNHDAKWMDTKGRSSIHNEYLDWANWKTSRGVKLAERSPTGDYWQEISSKTPLTRFFVYENAHHKNELGPWLGCVESRPNGLAITDAEPNYANPDTLFVPSFGPDEYDGSKGDNDYLEDEGRRSMPAETAMSVQAKVAKYFDGSDLQRGNHPGPNRGCLSTPVTPLTDNQATINAAINAMDADGETNIPEGIAWGWRLLSAREPFTQGRANDAKDNLKVLVLMTDGDNNYGSDENDYNESGYGTFGYASTYDAYGNHSWGRIFDDTSTTSKRANRSSFVSAMNEKVAAICQNIKDDGRKATGEDGIVIFTIAFDLNDGSSVKKLMEQCASYGITDPTKKLYYDAKSSSDLMAAFDSITEQVSSLRIAK</sequence>
<dbReference type="BioCyc" id="AURANTIMONAS:SI859A1_02971-MONOMER"/>
<dbReference type="Pfam" id="PF13400">
    <property type="entry name" value="Tad"/>
    <property type="match status" value="1"/>
</dbReference>
<dbReference type="InterPro" id="IPR036465">
    <property type="entry name" value="vWFA_dom_sf"/>
</dbReference>
<dbReference type="InterPro" id="IPR028087">
    <property type="entry name" value="Tad_N"/>
</dbReference>
<gene>
    <name evidence="3" type="ORF">SI859A1_02971</name>
</gene>
<evidence type="ECO:0000256" key="1">
    <source>
        <dbReference type="SAM" id="Phobius"/>
    </source>
</evidence>
<keyword evidence="1" id="KW-0812">Transmembrane</keyword>
<evidence type="ECO:0000259" key="2">
    <source>
        <dbReference type="Pfam" id="PF13400"/>
    </source>
</evidence>
<keyword evidence="4" id="KW-1185">Reference proteome</keyword>
<accession>Q1YG57</accession>
<dbReference type="SUPFAM" id="SSF53300">
    <property type="entry name" value="vWA-like"/>
    <property type="match status" value="1"/>
</dbReference>
<comment type="caution">
    <text evidence="3">The sequence shown here is derived from an EMBL/GenBank/DDBJ whole genome shotgun (WGS) entry which is preliminary data.</text>
</comment>
<reference evidence="3 4" key="1">
    <citation type="journal article" date="2008" name="Appl. Environ. Microbiol.">
        <title>Genomic insights into Mn(II) oxidation by the marine alphaproteobacterium Aurantimonas sp. strain SI85-9A1.</title>
        <authorList>
            <person name="Dick G.J."/>
            <person name="Podell S."/>
            <person name="Johnson H.A."/>
            <person name="Rivera-Espinoza Y."/>
            <person name="Bernier-Latmani R."/>
            <person name="McCarthy J.K."/>
            <person name="Torpey J.W."/>
            <person name="Clement B.G."/>
            <person name="Gaasterland T."/>
            <person name="Tebo B.M."/>
        </authorList>
    </citation>
    <scope>NUCLEOTIDE SEQUENCE [LARGE SCALE GENOMIC DNA]</scope>
    <source>
        <strain evidence="3 4">SI85-9A1</strain>
    </source>
</reference>
<dbReference type="AlphaFoldDB" id="Q1YG57"/>
<feature type="domain" description="Putative Flp pilus-assembly TadG-like N-terminal" evidence="2">
    <location>
        <begin position="21"/>
        <end position="67"/>
    </location>
</feature>
<proteinExistence type="predicted"/>
<evidence type="ECO:0000313" key="3">
    <source>
        <dbReference type="EMBL" id="EAS49368.1"/>
    </source>
</evidence>
<keyword evidence="1" id="KW-0472">Membrane</keyword>
<name>Q1YG57_AURMS</name>
<evidence type="ECO:0000313" key="4">
    <source>
        <dbReference type="Proteomes" id="UP000000321"/>
    </source>
</evidence>
<dbReference type="Gene3D" id="3.40.50.410">
    <property type="entry name" value="von Willebrand factor, type A domain"/>
    <property type="match status" value="2"/>
</dbReference>
<keyword evidence="1" id="KW-1133">Transmembrane helix</keyword>
<dbReference type="Proteomes" id="UP000000321">
    <property type="component" value="Unassembled WGS sequence"/>
</dbReference>
<protein>
    <recommendedName>
        <fullName evidence="2">Putative Flp pilus-assembly TadG-like N-terminal domain-containing protein</fullName>
    </recommendedName>
</protein>
<dbReference type="EMBL" id="AAPJ01000005">
    <property type="protein sequence ID" value="EAS49368.1"/>
    <property type="molecule type" value="Genomic_DNA"/>
</dbReference>